<evidence type="ECO:0000256" key="1">
    <source>
        <dbReference type="ARBA" id="ARBA00004141"/>
    </source>
</evidence>
<keyword evidence="2 7" id="KW-0812">Transmembrane</keyword>
<dbReference type="Proteomes" id="UP000199228">
    <property type="component" value="Unassembled WGS sequence"/>
</dbReference>
<evidence type="ECO:0000256" key="6">
    <source>
        <dbReference type="SAM" id="MobiDB-lite"/>
    </source>
</evidence>
<evidence type="ECO:0000256" key="4">
    <source>
        <dbReference type="ARBA" id="ARBA00022989"/>
    </source>
</evidence>
<keyword evidence="8" id="KW-0132">Cell division</keyword>
<feature type="transmembrane region" description="Helical" evidence="7">
    <location>
        <begin position="186"/>
        <end position="205"/>
    </location>
</feature>
<feature type="transmembrane region" description="Helical" evidence="7">
    <location>
        <begin position="66"/>
        <end position="85"/>
    </location>
</feature>
<dbReference type="PANTHER" id="PTHR30474">
    <property type="entry name" value="CELL CYCLE PROTEIN"/>
    <property type="match status" value="1"/>
</dbReference>
<dbReference type="GO" id="GO:0051301">
    <property type="term" value="P:cell division"/>
    <property type="evidence" value="ECO:0007669"/>
    <property type="project" value="UniProtKB-KW"/>
</dbReference>
<protein>
    <submittedName>
        <fullName evidence="8">Cell division protein FtsW, lipid II flippase</fullName>
    </submittedName>
</protein>
<evidence type="ECO:0000313" key="9">
    <source>
        <dbReference type="Proteomes" id="UP000199228"/>
    </source>
</evidence>
<proteinExistence type="predicted"/>
<dbReference type="Pfam" id="PF01098">
    <property type="entry name" value="FTSW_RODA_SPOVE"/>
    <property type="match status" value="1"/>
</dbReference>
<feature type="transmembrane region" description="Helical" evidence="7">
    <location>
        <begin position="97"/>
        <end position="115"/>
    </location>
</feature>
<feature type="transmembrane region" description="Helical" evidence="7">
    <location>
        <begin position="340"/>
        <end position="361"/>
    </location>
</feature>
<feature type="region of interest" description="Disordered" evidence="6">
    <location>
        <begin position="448"/>
        <end position="488"/>
    </location>
</feature>
<keyword evidence="8" id="KW-0131">Cell cycle</keyword>
<dbReference type="InterPro" id="IPR001182">
    <property type="entry name" value="FtsW/RodA"/>
</dbReference>
<dbReference type="GO" id="GO:0005886">
    <property type="term" value="C:plasma membrane"/>
    <property type="evidence" value="ECO:0007669"/>
    <property type="project" value="TreeGrafter"/>
</dbReference>
<feature type="transmembrane region" description="Helical" evidence="7">
    <location>
        <begin position="12"/>
        <end position="28"/>
    </location>
</feature>
<feature type="compositionally biased region" description="Basic residues" evidence="6">
    <location>
        <begin position="469"/>
        <end position="478"/>
    </location>
</feature>
<accession>A0A1G6AMP1</accession>
<feature type="transmembrane region" description="Helical" evidence="7">
    <location>
        <begin position="296"/>
        <end position="320"/>
    </location>
</feature>
<evidence type="ECO:0000256" key="3">
    <source>
        <dbReference type="ARBA" id="ARBA00022960"/>
    </source>
</evidence>
<dbReference type="STRING" id="1732.SAMN02910417_00736"/>
<reference evidence="8 9" key="1">
    <citation type="submission" date="2016-10" db="EMBL/GenBank/DDBJ databases">
        <authorList>
            <person name="de Groot N.N."/>
        </authorList>
    </citation>
    <scope>NUCLEOTIDE SEQUENCE [LARGE SCALE GENOMIC DNA]</scope>
    <source>
        <strain evidence="8 9">DSM 3217</strain>
    </source>
</reference>
<evidence type="ECO:0000256" key="2">
    <source>
        <dbReference type="ARBA" id="ARBA00022692"/>
    </source>
</evidence>
<keyword evidence="3" id="KW-0133">Cell shape</keyword>
<evidence type="ECO:0000256" key="7">
    <source>
        <dbReference type="SAM" id="Phobius"/>
    </source>
</evidence>
<evidence type="ECO:0000313" key="8">
    <source>
        <dbReference type="EMBL" id="SDB09669.1"/>
    </source>
</evidence>
<comment type="subcellular location">
    <subcellularLocation>
        <location evidence="1">Membrane</location>
        <topology evidence="1">Multi-pass membrane protein</topology>
    </subcellularLocation>
</comment>
<dbReference type="OrthoDB" id="9812661at2"/>
<organism evidence="8 9">
    <name type="scientific">Eubacterium oxidoreducens</name>
    <dbReference type="NCBI Taxonomy" id="1732"/>
    <lineage>
        <taxon>Bacteria</taxon>
        <taxon>Bacillati</taxon>
        <taxon>Bacillota</taxon>
        <taxon>Clostridia</taxon>
        <taxon>Eubacteriales</taxon>
        <taxon>Eubacteriaceae</taxon>
        <taxon>Eubacterium</taxon>
    </lineage>
</organism>
<feature type="transmembrane region" description="Helical" evidence="7">
    <location>
        <begin position="256"/>
        <end position="275"/>
    </location>
</feature>
<dbReference type="AlphaFoldDB" id="A0A1G6AMP1"/>
<dbReference type="PANTHER" id="PTHR30474:SF3">
    <property type="entry name" value="PEPTIDOGLYCAN GLYCOSYLTRANSFERASE RODA"/>
    <property type="match status" value="1"/>
</dbReference>
<feature type="transmembrane region" description="Helical" evidence="7">
    <location>
        <begin position="153"/>
        <end position="174"/>
    </location>
</feature>
<dbReference type="GO" id="GO:0015648">
    <property type="term" value="F:lipid-linked peptidoglycan transporter activity"/>
    <property type="evidence" value="ECO:0007669"/>
    <property type="project" value="TreeGrafter"/>
</dbReference>
<feature type="transmembrane region" description="Helical" evidence="7">
    <location>
        <begin position="373"/>
        <end position="394"/>
    </location>
</feature>
<evidence type="ECO:0000256" key="5">
    <source>
        <dbReference type="ARBA" id="ARBA00023136"/>
    </source>
</evidence>
<dbReference type="EMBL" id="FMXR01000006">
    <property type="protein sequence ID" value="SDB09669.1"/>
    <property type="molecule type" value="Genomic_DNA"/>
</dbReference>
<feature type="transmembrane region" description="Helical" evidence="7">
    <location>
        <begin position="121"/>
        <end position="141"/>
    </location>
</feature>
<keyword evidence="5 7" id="KW-0472">Membrane</keyword>
<feature type="transmembrane region" description="Helical" evidence="7">
    <location>
        <begin position="217"/>
        <end position="250"/>
    </location>
</feature>
<keyword evidence="4 7" id="KW-1133">Transmembrane helix</keyword>
<keyword evidence="9" id="KW-1185">Reference proteome</keyword>
<feature type="transmembrane region" description="Helical" evidence="7">
    <location>
        <begin position="406"/>
        <end position="430"/>
    </location>
</feature>
<dbReference type="GO" id="GO:0032153">
    <property type="term" value="C:cell division site"/>
    <property type="evidence" value="ECO:0007669"/>
    <property type="project" value="TreeGrafter"/>
</dbReference>
<gene>
    <name evidence="8" type="ORF">SAMN02910417_00736</name>
</gene>
<sequence length="488" mass="54541">MEHLLTELSKYLLIIFFAIYTFQCFNVFKGRKSEEKMRKIYGRQTGFMFLIHLLGNVLIIMNEKELKYFIFYLAQLALMIIFLILYTKIYKKASRLVVNNMCMLMIIGFIMLTRLEFESALRQFEIAVVGLVLTLIVPLLIRKVKFFKKLTWIYAGVGIVFLAAVKVMGTTSYGAQLSINFGSVSLQPSEFIKIIFVMFVASMLYESTEFKQVVKATIVAIIHVGILVLSTDLGAALIFFVAYLVMLYVATRSPKYIGAGLGVGVIASLVSYKLFAHVRNRVIAWQDPLGSYSGSGYQVSQSLFAIGTGGWVGLGLYNGMPESIPVVKQDFIFSAISEELGGVFAICIVLVCASCFLMFLNIALQIKDQFYKLIALGLGTVYGFQVFLTIGGVTKCIPSTGVTLPLVSYGGSSLLSTLIIFAIIQGLYILRQDEGALYEVTKNKSGRKAPQDIRIEPETEKSLSDRRTTNRTKKKKHKGFETQFENLD</sequence>
<feature type="transmembrane region" description="Helical" evidence="7">
    <location>
        <begin position="40"/>
        <end position="60"/>
    </location>
</feature>
<feature type="compositionally biased region" description="Basic and acidic residues" evidence="6">
    <location>
        <begin position="449"/>
        <end position="468"/>
    </location>
</feature>
<name>A0A1G6AMP1_EUBOX</name>
<dbReference type="GO" id="GO:0008360">
    <property type="term" value="P:regulation of cell shape"/>
    <property type="evidence" value="ECO:0007669"/>
    <property type="project" value="UniProtKB-KW"/>
</dbReference>